<name>A0A4R6T970_9BACT</name>
<dbReference type="RefSeq" id="WP_166637259.1">
    <property type="nucleotide sequence ID" value="NZ_SNYF01000005.1"/>
</dbReference>
<sequence>MKKLLKNLVWMYYLIIPSIILLYSCNPKTTSEEEIVLEEDTIEVDEDLWVVEEFEINDLPVTSQSPKAAEKPLPKSNAAPAVTPSPQANAAEVDDEDYDIATLDYLTDLVAEQEYEAETTMDVTTAIVPLEETQTLVSFNKKGKNAKAFQVVSDGSTGEIEQIIFTDKKHTDEYDVTTGMKGSDVKKLRRELKHMTHKGKVYLYNDDSNVMYLMDAENMAGEEVTAADVENMNVSAIIWKDKKHHKHK</sequence>
<accession>A0A4R6T970</accession>
<proteinExistence type="predicted"/>
<protein>
    <submittedName>
        <fullName evidence="2">Uncharacterized protein</fullName>
    </submittedName>
</protein>
<dbReference type="Gene3D" id="2.60.460.10">
    <property type="entry name" value="protein yfey like domain"/>
    <property type="match status" value="1"/>
</dbReference>
<reference evidence="2 3" key="1">
    <citation type="submission" date="2019-03" db="EMBL/GenBank/DDBJ databases">
        <title>Genomic Encyclopedia of Type Strains, Phase III (KMG-III): the genomes of soil and plant-associated and newly described type strains.</title>
        <authorList>
            <person name="Whitman W."/>
        </authorList>
    </citation>
    <scope>NUCLEOTIDE SEQUENCE [LARGE SCALE GENOMIC DNA]</scope>
    <source>
        <strain evidence="2 3">CECT 8446</strain>
    </source>
</reference>
<dbReference type="InterPro" id="IPR038714">
    <property type="entry name" value="YfeY-like_sf"/>
</dbReference>
<evidence type="ECO:0000313" key="3">
    <source>
        <dbReference type="Proteomes" id="UP000294535"/>
    </source>
</evidence>
<dbReference type="PROSITE" id="PS51257">
    <property type="entry name" value="PROKAR_LIPOPROTEIN"/>
    <property type="match status" value="1"/>
</dbReference>
<keyword evidence="3" id="KW-1185">Reference proteome</keyword>
<organism evidence="2 3">
    <name type="scientific">Algoriphagus boseongensis</name>
    <dbReference type="NCBI Taxonomy" id="1442587"/>
    <lineage>
        <taxon>Bacteria</taxon>
        <taxon>Pseudomonadati</taxon>
        <taxon>Bacteroidota</taxon>
        <taxon>Cytophagia</taxon>
        <taxon>Cytophagales</taxon>
        <taxon>Cyclobacteriaceae</taxon>
        <taxon>Algoriphagus</taxon>
    </lineage>
</organism>
<dbReference type="AlphaFoldDB" id="A0A4R6T970"/>
<dbReference type="Proteomes" id="UP000294535">
    <property type="component" value="Unassembled WGS sequence"/>
</dbReference>
<gene>
    <name evidence="2" type="ORF">DFQ04_1112</name>
</gene>
<feature type="region of interest" description="Disordered" evidence="1">
    <location>
        <begin position="61"/>
        <end position="91"/>
    </location>
</feature>
<evidence type="ECO:0000313" key="2">
    <source>
        <dbReference type="EMBL" id="TDQ19291.1"/>
    </source>
</evidence>
<comment type="caution">
    <text evidence="2">The sequence shown here is derived from an EMBL/GenBank/DDBJ whole genome shotgun (WGS) entry which is preliminary data.</text>
</comment>
<evidence type="ECO:0000256" key="1">
    <source>
        <dbReference type="SAM" id="MobiDB-lite"/>
    </source>
</evidence>
<dbReference type="EMBL" id="SNYF01000005">
    <property type="protein sequence ID" value="TDQ19291.1"/>
    <property type="molecule type" value="Genomic_DNA"/>
</dbReference>